<dbReference type="Proteomes" id="UP001433508">
    <property type="component" value="Unassembled WGS sequence"/>
</dbReference>
<evidence type="ECO:0000313" key="2">
    <source>
        <dbReference type="Proteomes" id="UP001433508"/>
    </source>
</evidence>
<protein>
    <submittedName>
        <fullName evidence="1">Uncharacterized protein</fullName>
    </submittedName>
</protein>
<organism evidence="1 2">
    <name type="scientific">Lipomyces kononenkoae</name>
    <name type="common">Yeast</name>
    <dbReference type="NCBI Taxonomy" id="34357"/>
    <lineage>
        <taxon>Eukaryota</taxon>
        <taxon>Fungi</taxon>
        <taxon>Dikarya</taxon>
        <taxon>Ascomycota</taxon>
        <taxon>Saccharomycotina</taxon>
        <taxon>Lipomycetes</taxon>
        <taxon>Lipomycetales</taxon>
        <taxon>Lipomycetaceae</taxon>
        <taxon>Lipomyces</taxon>
    </lineage>
</organism>
<accession>A0ACC3T7N5</accession>
<name>A0ACC3T7N5_LIPKO</name>
<reference evidence="2" key="1">
    <citation type="journal article" date="2024" name="Front. Bioeng. Biotechnol.">
        <title>Genome-scale model development and genomic sequencing of the oleaginous clade Lipomyces.</title>
        <authorList>
            <person name="Czajka J.J."/>
            <person name="Han Y."/>
            <person name="Kim J."/>
            <person name="Mondo S.J."/>
            <person name="Hofstad B.A."/>
            <person name="Robles A."/>
            <person name="Haridas S."/>
            <person name="Riley R."/>
            <person name="LaButti K."/>
            <person name="Pangilinan J."/>
            <person name="Andreopoulos W."/>
            <person name="Lipzen A."/>
            <person name="Yan J."/>
            <person name="Wang M."/>
            <person name="Ng V."/>
            <person name="Grigoriev I.V."/>
            <person name="Spatafora J.W."/>
            <person name="Magnuson J.K."/>
            <person name="Baker S.E."/>
            <person name="Pomraning K.R."/>
        </authorList>
    </citation>
    <scope>NUCLEOTIDE SEQUENCE [LARGE SCALE GENOMIC DNA]</scope>
    <source>
        <strain evidence="2">CBS 7786</strain>
    </source>
</reference>
<gene>
    <name evidence="1" type="ORF">V1525DRAFT_386168</name>
</gene>
<evidence type="ECO:0000313" key="1">
    <source>
        <dbReference type="EMBL" id="KAK9239888.1"/>
    </source>
</evidence>
<comment type="caution">
    <text evidence="1">The sequence shown here is derived from an EMBL/GenBank/DDBJ whole genome shotgun (WGS) entry which is preliminary data.</text>
</comment>
<sequence>MTDFELPRIQEEEEEEEELHDELDIELYCVGYCKSPGNPVIAKRGGTPPPPWGYRPPKPPTEFESFIRAREKAFASLKLRIQEEREKQYIEFIKQLPDIDTPPLYHRPMAEERRRDGRLVYPWIAIICLIAIPFLATMASCVSFAVPLVMVENSWNTGNRRIGEWQTRLLIWIKSAVSMVRSGISILGSL</sequence>
<keyword evidence="2" id="KW-1185">Reference proteome</keyword>
<dbReference type="EMBL" id="MU971343">
    <property type="protein sequence ID" value="KAK9239888.1"/>
    <property type="molecule type" value="Genomic_DNA"/>
</dbReference>
<proteinExistence type="predicted"/>